<dbReference type="PROSITE" id="PS50835">
    <property type="entry name" value="IG_LIKE"/>
    <property type="match status" value="2"/>
</dbReference>
<organism evidence="9 10">
    <name type="scientific">Alosa alosa</name>
    <name type="common">allis shad</name>
    <dbReference type="NCBI Taxonomy" id="278164"/>
    <lineage>
        <taxon>Eukaryota</taxon>
        <taxon>Metazoa</taxon>
        <taxon>Chordata</taxon>
        <taxon>Craniata</taxon>
        <taxon>Vertebrata</taxon>
        <taxon>Euteleostomi</taxon>
        <taxon>Actinopterygii</taxon>
        <taxon>Neopterygii</taxon>
        <taxon>Teleostei</taxon>
        <taxon>Clupei</taxon>
        <taxon>Clupeiformes</taxon>
        <taxon>Clupeoidei</taxon>
        <taxon>Clupeidae</taxon>
        <taxon>Alosa</taxon>
    </lineage>
</organism>
<feature type="transmembrane region" description="Helical" evidence="7">
    <location>
        <begin position="263"/>
        <end position="286"/>
    </location>
</feature>
<dbReference type="CDD" id="cd00096">
    <property type="entry name" value="Ig"/>
    <property type="match status" value="1"/>
</dbReference>
<dbReference type="Pfam" id="PF13927">
    <property type="entry name" value="Ig_3"/>
    <property type="match status" value="1"/>
</dbReference>
<keyword evidence="7" id="KW-0472">Membrane</keyword>
<evidence type="ECO:0000256" key="6">
    <source>
        <dbReference type="SAM" id="MobiDB-lite"/>
    </source>
</evidence>
<dbReference type="InterPro" id="IPR052307">
    <property type="entry name" value="EJ_Adhesion_Regulator"/>
</dbReference>
<evidence type="ECO:0000313" key="9">
    <source>
        <dbReference type="EMBL" id="KAG5272005.1"/>
    </source>
</evidence>
<evidence type="ECO:0000256" key="1">
    <source>
        <dbReference type="ARBA" id="ARBA00004435"/>
    </source>
</evidence>
<feature type="domain" description="Ig-like" evidence="8">
    <location>
        <begin position="167"/>
        <end position="241"/>
    </location>
</feature>
<gene>
    <name evidence="9" type="ORF">AALO_G00160590</name>
</gene>
<feature type="transmembrane region" description="Helical" evidence="7">
    <location>
        <begin position="20"/>
        <end position="37"/>
    </location>
</feature>
<comment type="subcellular location">
    <subcellularLocation>
        <location evidence="5">Basolateral cell membrane</location>
        <topology evidence="5">Single-pass type I membrane protein</topology>
    </subcellularLocation>
    <subcellularLocation>
        <location evidence="2">Cell junction</location>
        <location evidence="2">Adherens junction</location>
    </subcellularLocation>
    <subcellularLocation>
        <location evidence="1">Cell junction</location>
        <location evidence="1">Tight junction</location>
    </subcellularLocation>
</comment>
<evidence type="ECO:0000256" key="2">
    <source>
        <dbReference type="ARBA" id="ARBA00004536"/>
    </source>
</evidence>
<evidence type="ECO:0000256" key="5">
    <source>
        <dbReference type="ARBA" id="ARBA00023768"/>
    </source>
</evidence>
<keyword evidence="10" id="KW-1185">Reference proteome</keyword>
<dbReference type="InterPro" id="IPR003599">
    <property type="entry name" value="Ig_sub"/>
</dbReference>
<evidence type="ECO:0000259" key="8">
    <source>
        <dbReference type="PROSITE" id="PS50835"/>
    </source>
</evidence>
<evidence type="ECO:0000313" key="10">
    <source>
        <dbReference type="Proteomes" id="UP000823561"/>
    </source>
</evidence>
<keyword evidence="4" id="KW-0965">Cell junction</keyword>
<dbReference type="InterPro" id="IPR007110">
    <property type="entry name" value="Ig-like_dom"/>
</dbReference>
<dbReference type="AlphaFoldDB" id="A0AAV6GAY7"/>
<protein>
    <recommendedName>
        <fullName evidence="8">Ig-like domain-containing protein</fullName>
    </recommendedName>
</protein>
<dbReference type="InterPro" id="IPR013783">
    <property type="entry name" value="Ig-like_fold"/>
</dbReference>
<dbReference type="PANTHER" id="PTHR44468:SF1">
    <property type="entry name" value="V-SET AND IMMUNOGLOBULIN DOMAIN CONTAINING 8A ISOFORM 1"/>
    <property type="match status" value="1"/>
</dbReference>
<accession>A0AAV6GAY7</accession>
<dbReference type="GO" id="GO:0005923">
    <property type="term" value="C:bicellular tight junction"/>
    <property type="evidence" value="ECO:0007669"/>
    <property type="project" value="UniProtKB-SubCell"/>
</dbReference>
<name>A0AAV6GAY7_9TELE</name>
<dbReference type="InterPro" id="IPR036179">
    <property type="entry name" value="Ig-like_dom_sf"/>
</dbReference>
<feature type="region of interest" description="Disordered" evidence="6">
    <location>
        <begin position="299"/>
        <end position="320"/>
    </location>
</feature>
<dbReference type="SUPFAM" id="SSF48726">
    <property type="entry name" value="Immunoglobulin"/>
    <property type="match status" value="2"/>
</dbReference>
<evidence type="ECO:0000256" key="3">
    <source>
        <dbReference type="ARBA" id="ARBA00022427"/>
    </source>
</evidence>
<feature type="domain" description="Ig-like" evidence="8">
    <location>
        <begin position="44"/>
        <end position="160"/>
    </location>
</feature>
<evidence type="ECO:0000256" key="4">
    <source>
        <dbReference type="ARBA" id="ARBA00022949"/>
    </source>
</evidence>
<keyword evidence="7" id="KW-0812">Transmembrane</keyword>
<reference evidence="9" key="1">
    <citation type="submission" date="2020-10" db="EMBL/GenBank/DDBJ databases">
        <title>Chromosome-scale genome assembly of the Allis shad, Alosa alosa.</title>
        <authorList>
            <person name="Margot Z."/>
            <person name="Christophe K."/>
            <person name="Cabau C."/>
            <person name="Louis A."/>
            <person name="Berthelot C."/>
            <person name="Parey E."/>
            <person name="Roest Crollius H."/>
            <person name="Montfort J."/>
            <person name="Robinson-Rechavi M."/>
            <person name="Bucao C."/>
            <person name="Bouchez O."/>
            <person name="Gislard M."/>
            <person name="Lluch J."/>
            <person name="Milhes M."/>
            <person name="Lampietro C."/>
            <person name="Lopez Roques C."/>
            <person name="Donnadieu C."/>
            <person name="Braasch I."/>
            <person name="Desvignes T."/>
            <person name="Postlethwait J."/>
            <person name="Bobe J."/>
            <person name="Guiguen Y."/>
        </authorList>
    </citation>
    <scope>NUCLEOTIDE SEQUENCE</scope>
    <source>
        <strain evidence="9">M-15738</strain>
        <tissue evidence="9">Blood</tissue>
    </source>
</reference>
<keyword evidence="3" id="KW-0796">Tight junction</keyword>
<sequence length="357" mass="38410">MDDFTPKQMQHMVAKIRRHFNTAYITAVILFGFLVSFNEDVAMAMVVTSSGPQTLQKAHGDAVTLGCTYSPGPLDMGDLDIEWSVISPDTTQKDQLVISYTGGRKYVHSNPALMTGLDFAAGNPANGDASLSISAVSAANSGIYQCKVKKAPGADMRKISLVVMERPSAPRCWVEGGEAVGGPQSLHCRSAHGTPPLAYQWKREIGGPIPSAATQESLTGELKISNHSESFVGIYTCQVSNVVGKEHCKINLRALKPPSKAGIVGGTVVGVLLLVIILLIVVWLVVYRRQPRYDKEVSNEIREDVPPPESRPTSRVSSHHRGVAYSPVGGASQLPSSSSTSFSATKYEYDSRFGYAV</sequence>
<dbReference type="PANTHER" id="PTHR44468">
    <property type="entry name" value="COXSACKIEVIRUS AND ADENOVIRUS RECEPTOR-RELATED"/>
    <property type="match status" value="1"/>
</dbReference>
<dbReference type="EMBL" id="JADWDJ010000012">
    <property type="protein sequence ID" value="KAG5272005.1"/>
    <property type="molecule type" value="Genomic_DNA"/>
</dbReference>
<proteinExistence type="predicted"/>
<dbReference type="Proteomes" id="UP000823561">
    <property type="component" value="Chromosome 12"/>
</dbReference>
<dbReference type="SMART" id="SM00409">
    <property type="entry name" value="IG"/>
    <property type="match status" value="2"/>
</dbReference>
<dbReference type="Pfam" id="PF07686">
    <property type="entry name" value="V-set"/>
    <property type="match status" value="1"/>
</dbReference>
<dbReference type="InterPro" id="IPR003598">
    <property type="entry name" value="Ig_sub2"/>
</dbReference>
<dbReference type="InterPro" id="IPR013106">
    <property type="entry name" value="Ig_V-set"/>
</dbReference>
<dbReference type="GO" id="GO:0005912">
    <property type="term" value="C:adherens junction"/>
    <property type="evidence" value="ECO:0007669"/>
    <property type="project" value="UniProtKB-SubCell"/>
</dbReference>
<keyword evidence="7" id="KW-1133">Transmembrane helix</keyword>
<comment type="caution">
    <text evidence="9">The sequence shown here is derived from an EMBL/GenBank/DDBJ whole genome shotgun (WGS) entry which is preliminary data.</text>
</comment>
<dbReference type="SMART" id="SM00408">
    <property type="entry name" value="IGc2"/>
    <property type="match status" value="2"/>
</dbReference>
<dbReference type="Gene3D" id="2.60.40.10">
    <property type="entry name" value="Immunoglobulins"/>
    <property type="match status" value="2"/>
</dbReference>
<evidence type="ECO:0000256" key="7">
    <source>
        <dbReference type="SAM" id="Phobius"/>
    </source>
</evidence>
<dbReference type="GO" id="GO:0016323">
    <property type="term" value="C:basolateral plasma membrane"/>
    <property type="evidence" value="ECO:0007669"/>
    <property type="project" value="UniProtKB-SubCell"/>
</dbReference>